<reference evidence="1 2" key="1">
    <citation type="submission" date="2016-11" db="EMBL/GenBank/DDBJ databases">
        <authorList>
            <person name="Kadnikov V."/>
            <person name="Nazina T."/>
        </authorList>
    </citation>
    <scope>NUCLEOTIDE SEQUENCE [LARGE SCALE GENOMIC DNA]</scope>
    <source>
        <strain evidence="1 2">1017</strain>
    </source>
</reference>
<dbReference type="InterPro" id="IPR004304">
    <property type="entry name" value="FmdA_AmdA"/>
</dbReference>
<reference evidence="2" key="2">
    <citation type="submission" date="2017-01" db="EMBL/GenBank/DDBJ databases">
        <title>Genome sequencing and annotation of Geobacillus sp. 1017, a Hydrocarbon-Oxidizing Thermophilic Bacterium Isolated from a Heavy Oil Reservoir (China).</title>
        <authorList>
            <person name="Kadnikov V.V."/>
            <person name="Mardanov A.V."/>
            <person name="Poltaraus A.B."/>
            <person name="Sokolova D.S."/>
            <person name="Semenova E.M."/>
            <person name="Ravin N.V."/>
            <person name="Tourova T.P."/>
            <person name="Nazina T.N."/>
        </authorList>
    </citation>
    <scope>NUCLEOTIDE SEQUENCE [LARGE SCALE GENOMIC DNA]</scope>
    <source>
        <strain evidence="2">1017</strain>
    </source>
</reference>
<protein>
    <submittedName>
        <fullName evidence="1">Acetamidase</fullName>
    </submittedName>
</protein>
<dbReference type="GO" id="GO:0016811">
    <property type="term" value="F:hydrolase activity, acting on carbon-nitrogen (but not peptide) bonds, in linear amides"/>
    <property type="evidence" value="ECO:0007669"/>
    <property type="project" value="InterPro"/>
</dbReference>
<gene>
    <name evidence="1" type="ORF">BRO54_2328</name>
</gene>
<evidence type="ECO:0000313" key="2">
    <source>
        <dbReference type="Proteomes" id="UP000186030"/>
    </source>
</evidence>
<dbReference type="Gene3D" id="2.60.120.580">
    <property type="entry name" value="Acetamidase/Formamidase-like domains"/>
    <property type="match status" value="1"/>
</dbReference>
<dbReference type="Proteomes" id="UP000186030">
    <property type="component" value="Unassembled WGS sequence"/>
</dbReference>
<dbReference type="PANTHER" id="PTHR31891:SF1">
    <property type="entry name" value="FORMAMIDASE C869.04-RELATED"/>
    <property type="match status" value="1"/>
</dbReference>
<proteinExistence type="predicted"/>
<dbReference type="EMBL" id="MQMG01000029">
    <property type="protein sequence ID" value="OKO92568.1"/>
    <property type="molecule type" value="Genomic_DNA"/>
</dbReference>
<dbReference type="Gene3D" id="2.40.10.120">
    <property type="match status" value="1"/>
</dbReference>
<organism evidence="1 2">
    <name type="scientific">Geobacillus proteiniphilus</name>
    <dbReference type="NCBI Taxonomy" id="860353"/>
    <lineage>
        <taxon>Bacteria</taxon>
        <taxon>Bacillati</taxon>
        <taxon>Bacillota</taxon>
        <taxon>Bacilli</taxon>
        <taxon>Bacillales</taxon>
        <taxon>Anoxybacillaceae</taxon>
        <taxon>Geobacillus</taxon>
    </lineage>
</organism>
<dbReference type="Gene3D" id="3.10.28.20">
    <property type="entry name" value="Acetamidase/Formamidase-like domains"/>
    <property type="match status" value="1"/>
</dbReference>
<dbReference type="PANTHER" id="PTHR31891">
    <property type="entry name" value="FORMAMIDASE C869.04-RELATED"/>
    <property type="match status" value="1"/>
</dbReference>
<dbReference type="AlphaFoldDB" id="A0A1Q5SX23"/>
<comment type="caution">
    <text evidence="1">The sequence shown here is derived from an EMBL/GenBank/DDBJ whole genome shotgun (WGS) entry which is preliminary data.</text>
</comment>
<dbReference type="Pfam" id="PF03069">
    <property type="entry name" value="FmdA_AmdA"/>
    <property type="match status" value="2"/>
</dbReference>
<dbReference type="SUPFAM" id="SSF141130">
    <property type="entry name" value="Acetamidase/Formamidase-like"/>
    <property type="match status" value="1"/>
</dbReference>
<name>A0A1Q5SX23_9BACL</name>
<evidence type="ECO:0000313" key="1">
    <source>
        <dbReference type="EMBL" id="OKO92568.1"/>
    </source>
</evidence>
<sequence length="322" mass="34682">MQNSLFAPCYNETKTKGRKANMSFVPCAMAIYAFSKNHQPVRTVQSGETFVIETYDCFQNQITSSETPFDSIDWNHINPATGPIYIEGAEPGDILAVKIEQIRLKGQGVMAVGPGLGVLGDRIPQFEAKIIPVEENRAVFDEHLSIPLNPMIGVIGVAPSGEDVSCGTPGPHGGNMDTKLITTGATVYFPVFVKGALFALGDLHAAMGDGEIGVSGIEIPGEVTVTVRVMKGYSLNHPLLQNDDGIATIVSAKTLDEAVKQSVEEMVDLLLPHTPLTLNHLTMVLSAAGQTQISQVVDPLVTARFFVPRFVLEAYGIRLFED</sequence>
<accession>A0A1Q5SX23</accession>